<organism evidence="1 2">
    <name type="scientific">Clostridium botulinum</name>
    <dbReference type="NCBI Taxonomy" id="1491"/>
    <lineage>
        <taxon>Bacteria</taxon>
        <taxon>Bacillati</taxon>
        <taxon>Bacillota</taxon>
        <taxon>Clostridia</taxon>
        <taxon>Eubacteriales</taxon>
        <taxon>Clostridiaceae</taxon>
        <taxon>Clostridium</taxon>
    </lineage>
</organism>
<dbReference type="EMBL" id="SXFB01000019">
    <property type="protein sequence ID" value="NFV27681.1"/>
    <property type="molecule type" value="Genomic_DNA"/>
</dbReference>
<protein>
    <submittedName>
        <fullName evidence="1">Uncharacterized protein</fullName>
    </submittedName>
</protein>
<dbReference type="AlphaFoldDB" id="A0A6B4JIS6"/>
<dbReference type="Proteomes" id="UP000486903">
    <property type="component" value="Unassembled WGS sequence"/>
</dbReference>
<accession>A0A6B4JIS6</accession>
<gene>
    <name evidence="1" type="ORF">FDG31_16285</name>
</gene>
<comment type="caution">
    <text evidence="1">The sequence shown here is derived from an EMBL/GenBank/DDBJ whole genome shotgun (WGS) entry which is preliminary data.</text>
</comment>
<evidence type="ECO:0000313" key="2">
    <source>
        <dbReference type="Proteomes" id="UP000486903"/>
    </source>
</evidence>
<reference evidence="1 2" key="1">
    <citation type="submission" date="2019-04" db="EMBL/GenBank/DDBJ databases">
        <title>Genome sequencing of Clostridium botulinum Groups I-IV and Clostridium butyricum.</title>
        <authorList>
            <person name="Brunt J."/>
            <person name="Van Vliet A.H.M."/>
            <person name="Stringer S.C."/>
            <person name="Carter A.T."/>
            <person name="Peck M.W."/>
        </authorList>
    </citation>
    <scope>NUCLEOTIDE SEQUENCE [LARGE SCALE GENOMIC DNA]</scope>
    <source>
        <strain evidence="1 2">BL81</strain>
    </source>
</reference>
<name>A0A6B4JIS6_CLOBO</name>
<evidence type="ECO:0000313" key="1">
    <source>
        <dbReference type="EMBL" id="NFV27681.1"/>
    </source>
</evidence>
<sequence length="61" mass="6765">MSDKLICPLKFQSEDNECIPNCAWNAGSKVKPLCAMMKISFNLTSIDENNGGLIFNHSDDD</sequence>
<proteinExistence type="predicted"/>
<dbReference type="RefSeq" id="WP_100068082.1">
    <property type="nucleotide sequence ID" value="NZ_JAMXVV010000002.1"/>
</dbReference>